<dbReference type="EMBL" id="LR633967">
    <property type="protein sequence ID" value="VUX55695.1"/>
    <property type="molecule type" value="Genomic_DNA"/>
</dbReference>
<reference evidence="1" key="1">
    <citation type="submission" date="2019-07" db="EMBL/GenBank/DDBJ databases">
        <authorList>
            <person name="Weber M."/>
            <person name="Kostadinov I."/>
            <person name="Kostadinov D I."/>
        </authorList>
    </citation>
    <scope>NUCLEOTIDE SEQUENCE</scope>
    <source>
        <strain evidence="1">Gfbio:sag-sample-m06:053724c1-46a9-4a36-b237-ea2bf867836b</strain>
    </source>
</reference>
<name>A0A7D9H5P0_9GAMM</name>
<proteinExistence type="predicted"/>
<protein>
    <submittedName>
        <fullName evidence="1">Uncharacterized protein</fullName>
    </submittedName>
</protein>
<accession>A0A7D9H5P0</accession>
<dbReference type="AlphaFoldDB" id="A0A7D9H5P0"/>
<sequence>MAVRETRFEDTCEITGIKNRISVLGEILTFKEKDIIIATIQRSAKVTLRWKKHAELYIGSLAGVEFESPGPKSYTYRTHR</sequence>
<evidence type="ECO:0000313" key="1">
    <source>
        <dbReference type="EMBL" id="VUX55695.1"/>
    </source>
</evidence>
<organism evidence="1">
    <name type="scientific">uncultured Woeseiaceae bacterium</name>
    <dbReference type="NCBI Taxonomy" id="1983305"/>
    <lineage>
        <taxon>Bacteria</taxon>
        <taxon>Pseudomonadati</taxon>
        <taxon>Pseudomonadota</taxon>
        <taxon>Gammaproteobacteria</taxon>
        <taxon>Woeseiales</taxon>
        <taxon>Woeseiaceae</taxon>
        <taxon>environmental samples</taxon>
    </lineage>
</organism>
<gene>
    <name evidence="1" type="ORF">JTBM06_V1_80019</name>
</gene>